<name>A0A914DEC5_9BILA</name>
<evidence type="ECO:0000313" key="3">
    <source>
        <dbReference type="WBParaSite" id="ACRNAN_scaffold23829.g12126.t1"/>
    </source>
</evidence>
<dbReference type="Proteomes" id="UP000887540">
    <property type="component" value="Unplaced"/>
</dbReference>
<feature type="signal peptide" evidence="1">
    <location>
        <begin position="1"/>
        <end position="18"/>
    </location>
</feature>
<reference evidence="3" key="1">
    <citation type="submission" date="2022-11" db="UniProtKB">
        <authorList>
            <consortium name="WormBaseParasite"/>
        </authorList>
    </citation>
    <scope>IDENTIFICATION</scope>
</reference>
<feature type="chain" id="PRO_5037426055" evidence="1">
    <location>
        <begin position="19"/>
        <end position="76"/>
    </location>
</feature>
<sequence>MIRILLPLLAFFVLSCYADIAIDTDDGSAKLSVAQFDCLYEEGDRTYIALLYDSNGVIDPTGLQNLENCGNGKILL</sequence>
<proteinExistence type="predicted"/>
<dbReference type="PROSITE" id="PS51257">
    <property type="entry name" value="PROKAR_LIPOPROTEIN"/>
    <property type="match status" value="1"/>
</dbReference>
<evidence type="ECO:0000256" key="1">
    <source>
        <dbReference type="SAM" id="SignalP"/>
    </source>
</evidence>
<keyword evidence="1" id="KW-0732">Signal</keyword>
<dbReference type="AlphaFoldDB" id="A0A914DEC5"/>
<protein>
    <submittedName>
        <fullName evidence="3">Uncharacterized protein</fullName>
    </submittedName>
</protein>
<evidence type="ECO:0000313" key="2">
    <source>
        <dbReference type="Proteomes" id="UP000887540"/>
    </source>
</evidence>
<dbReference type="WBParaSite" id="ACRNAN_scaffold23829.g12126.t1">
    <property type="protein sequence ID" value="ACRNAN_scaffold23829.g12126.t1"/>
    <property type="gene ID" value="ACRNAN_scaffold23829.g12126"/>
</dbReference>
<accession>A0A914DEC5</accession>
<organism evidence="2 3">
    <name type="scientific">Acrobeloides nanus</name>
    <dbReference type="NCBI Taxonomy" id="290746"/>
    <lineage>
        <taxon>Eukaryota</taxon>
        <taxon>Metazoa</taxon>
        <taxon>Ecdysozoa</taxon>
        <taxon>Nematoda</taxon>
        <taxon>Chromadorea</taxon>
        <taxon>Rhabditida</taxon>
        <taxon>Tylenchina</taxon>
        <taxon>Cephalobomorpha</taxon>
        <taxon>Cephaloboidea</taxon>
        <taxon>Cephalobidae</taxon>
        <taxon>Acrobeloides</taxon>
    </lineage>
</organism>
<keyword evidence="2" id="KW-1185">Reference proteome</keyword>